<dbReference type="KEGG" id="nah:F5544_43305"/>
<dbReference type="RefSeq" id="WP_167478537.1">
    <property type="nucleotide sequence ID" value="NZ_CP046172.1"/>
</dbReference>
<dbReference type="Proteomes" id="UP000503540">
    <property type="component" value="Chromosome"/>
</dbReference>
<reference evidence="1 2" key="1">
    <citation type="journal article" date="2019" name="ACS Chem. Biol.">
        <title>Identification and Mobilization of a Cryptic Antibiotic Biosynthesis Gene Locus from a Human-Pathogenic Nocardia Isolate.</title>
        <authorList>
            <person name="Herisse M."/>
            <person name="Ishida K."/>
            <person name="Porter J.L."/>
            <person name="Howden B."/>
            <person name="Hertweck C."/>
            <person name="Stinear T.P."/>
            <person name="Pidot S.J."/>
        </authorList>
    </citation>
    <scope>NUCLEOTIDE SEQUENCE [LARGE SCALE GENOMIC DNA]</scope>
    <source>
        <strain evidence="1 2">AUSMDU00012717</strain>
    </source>
</reference>
<dbReference type="EMBL" id="CP046172">
    <property type="protein sequence ID" value="QIS16468.1"/>
    <property type="molecule type" value="Genomic_DNA"/>
</dbReference>
<dbReference type="AlphaFoldDB" id="A0A6G9YTC7"/>
<protein>
    <submittedName>
        <fullName evidence="1">Uncharacterized protein</fullName>
    </submittedName>
</protein>
<evidence type="ECO:0000313" key="2">
    <source>
        <dbReference type="Proteomes" id="UP000503540"/>
    </source>
</evidence>
<sequence length="216" mass="24115">MTDETLIDALTTAGNYAAEQGDDYIANQIGEYIFRLLRADEIKALGDLSAVKRAFDTAETQEYWFGFDFETTLPGFRTWMKAFYDAARQESPSQPLDVGDKALIVGPLNSAYGEFLRYFRVGEVVRVDRATDEDGDILISRLTDPDVYGYIDARSLTAVADTGPRTWTNPDDTPDDVTLIEDRGGDTWGRGERRESATYGNWPSTALFGPYTEVIS</sequence>
<evidence type="ECO:0000313" key="1">
    <source>
        <dbReference type="EMBL" id="QIS16468.1"/>
    </source>
</evidence>
<proteinExistence type="predicted"/>
<gene>
    <name evidence="1" type="ORF">F5544_43305</name>
</gene>
<organism evidence="1 2">
    <name type="scientific">Nocardia arthritidis</name>
    <dbReference type="NCBI Taxonomy" id="228602"/>
    <lineage>
        <taxon>Bacteria</taxon>
        <taxon>Bacillati</taxon>
        <taxon>Actinomycetota</taxon>
        <taxon>Actinomycetes</taxon>
        <taxon>Mycobacteriales</taxon>
        <taxon>Nocardiaceae</taxon>
        <taxon>Nocardia</taxon>
    </lineage>
</organism>
<accession>A0A6G9YTC7</accession>
<keyword evidence="2" id="KW-1185">Reference proteome</keyword>
<name>A0A6G9YTC7_9NOCA</name>